<dbReference type="InterPro" id="IPR000679">
    <property type="entry name" value="Znf_GATA"/>
</dbReference>
<feature type="region of interest" description="Disordered" evidence="5">
    <location>
        <begin position="266"/>
        <end position="326"/>
    </location>
</feature>
<dbReference type="GO" id="GO:0006355">
    <property type="term" value="P:regulation of DNA-templated transcription"/>
    <property type="evidence" value="ECO:0007669"/>
    <property type="project" value="InterPro"/>
</dbReference>
<dbReference type="AlphaFoldDB" id="A0AAN9YV70"/>
<proteinExistence type="predicted"/>
<evidence type="ECO:0000313" key="8">
    <source>
        <dbReference type="Proteomes" id="UP001320420"/>
    </source>
</evidence>
<evidence type="ECO:0000256" key="4">
    <source>
        <dbReference type="PROSITE-ProRule" id="PRU00094"/>
    </source>
</evidence>
<gene>
    <name evidence="7" type="primary">MPE1_1</name>
    <name evidence="7" type="ORF">SLS62_002473</name>
</gene>
<dbReference type="Pfam" id="PF13696">
    <property type="entry name" value="zf-CCHC_2"/>
    <property type="match status" value="1"/>
</dbReference>
<dbReference type="EMBL" id="JAKJXP020000012">
    <property type="protein sequence ID" value="KAK7755539.1"/>
    <property type="molecule type" value="Genomic_DNA"/>
</dbReference>
<accession>A0AAN9YV70</accession>
<feature type="region of interest" description="Disordered" evidence="5">
    <location>
        <begin position="215"/>
        <end position="252"/>
    </location>
</feature>
<feature type="region of interest" description="Disordered" evidence="5">
    <location>
        <begin position="135"/>
        <end position="154"/>
    </location>
</feature>
<feature type="compositionally biased region" description="Basic and acidic residues" evidence="5">
    <location>
        <begin position="294"/>
        <end position="312"/>
    </location>
</feature>
<dbReference type="Proteomes" id="UP001320420">
    <property type="component" value="Unassembled WGS sequence"/>
</dbReference>
<evidence type="ECO:0000259" key="6">
    <source>
        <dbReference type="PROSITE" id="PS50114"/>
    </source>
</evidence>
<feature type="region of interest" description="Disordered" evidence="5">
    <location>
        <begin position="1"/>
        <end position="104"/>
    </location>
</feature>
<keyword evidence="2 4" id="KW-0863">Zinc-finger</keyword>
<dbReference type="PROSITE" id="PS50114">
    <property type="entry name" value="GATA_ZN_FINGER_2"/>
    <property type="match status" value="1"/>
</dbReference>
<evidence type="ECO:0000256" key="3">
    <source>
        <dbReference type="ARBA" id="ARBA00022833"/>
    </source>
</evidence>
<dbReference type="SUPFAM" id="SSF57756">
    <property type="entry name" value="Retrovirus zinc finger-like domains"/>
    <property type="match status" value="1"/>
</dbReference>
<dbReference type="GO" id="GO:0008270">
    <property type="term" value="F:zinc ion binding"/>
    <property type="evidence" value="ECO:0007669"/>
    <property type="project" value="UniProtKB-KW"/>
</dbReference>
<reference evidence="7 8" key="1">
    <citation type="submission" date="2024-02" db="EMBL/GenBank/DDBJ databases">
        <title>De novo assembly and annotation of 12 fungi associated with fruit tree decline syndrome in Ontario, Canada.</title>
        <authorList>
            <person name="Sulman M."/>
            <person name="Ellouze W."/>
            <person name="Ilyukhin E."/>
        </authorList>
    </citation>
    <scope>NUCLEOTIDE SEQUENCE [LARGE SCALE GENOMIC DNA]</scope>
    <source>
        <strain evidence="7 8">M11/M66-122</strain>
    </source>
</reference>
<keyword evidence="1" id="KW-0479">Metal-binding</keyword>
<protein>
    <submittedName>
        <fullName evidence="7">Protein mpe1</fullName>
    </submittedName>
</protein>
<comment type="caution">
    <text evidence="7">The sequence shown here is derived from an EMBL/GenBank/DDBJ whole genome shotgun (WGS) entry which is preliminary data.</text>
</comment>
<dbReference type="InterPro" id="IPR036875">
    <property type="entry name" value="Znf_CCHC_sf"/>
</dbReference>
<evidence type="ECO:0000256" key="2">
    <source>
        <dbReference type="ARBA" id="ARBA00022771"/>
    </source>
</evidence>
<dbReference type="InterPro" id="IPR025829">
    <property type="entry name" value="Zn_knuckle_CX2CX3GHX4C"/>
</dbReference>
<keyword evidence="3" id="KW-0862">Zinc</keyword>
<evidence type="ECO:0000313" key="7">
    <source>
        <dbReference type="EMBL" id="KAK7755539.1"/>
    </source>
</evidence>
<evidence type="ECO:0000256" key="5">
    <source>
        <dbReference type="SAM" id="MobiDB-lite"/>
    </source>
</evidence>
<sequence length="447" mass="49766">MAKSELEQLFDESTSDPVTSRELRSHRESAAYIQPTAIRSPQKPLGNISNKKQEDAFGKKQQIGANDHPLGQRHTHSNSKGGTGGVDNEDCRYNQPYTTPKKNASSSLLLGDTYAPLDPGTDELTIVQEAALQRSAERMPRAESSKGAYGGHSLPPPPNSNYICKRCNKRGHWIQFCPTNLDPSWDKPPAPSYRCEICGQTGKHFGTLCPFNKKESSLTQQRERASIKTKSPIRDEGDNHADTSAARGLDRIVRSDEGRLSYDDELYIDAQSPPPAPKTKKTTKAKKTKKAPKSKPDDQLLKEGNVLEHEGPEPVLNTEEVEQSKQDTDQFLRELEAEILAARSSEGNSPIHVPFEAAMLQGTREDLDNNVGIDETNMDETNSPQSDDTCTVKDDSTSFEAPDGNRYRLVTETHFRPEIRALFNSRANPIINNRSNRKAASQMWTFF</sequence>
<feature type="compositionally biased region" description="Basic residues" evidence="5">
    <location>
        <begin position="278"/>
        <end position="293"/>
    </location>
</feature>
<dbReference type="GO" id="GO:0043565">
    <property type="term" value="F:sequence-specific DNA binding"/>
    <property type="evidence" value="ECO:0007669"/>
    <property type="project" value="InterPro"/>
</dbReference>
<name>A0AAN9YV70_9PEZI</name>
<evidence type="ECO:0000256" key="1">
    <source>
        <dbReference type="ARBA" id="ARBA00022723"/>
    </source>
</evidence>
<feature type="domain" description="GATA-type" evidence="6">
    <location>
        <begin position="177"/>
        <end position="222"/>
    </location>
</feature>
<feature type="compositionally biased region" description="Basic and acidic residues" evidence="5">
    <location>
        <begin position="135"/>
        <end position="144"/>
    </location>
</feature>
<keyword evidence="8" id="KW-1185">Reference proteome</keyword>
<feature type="compositionally biased region" description="Polar residues" evidence="5">
    <location>
        <begin position="95"/>
        <end position="104"/>
    </location>
</feature>
<feature type="compositionally biased region" description="Basic and acidic residues" evidence="5">
    <location>
        <begin position="19"/>
        <end position="29"/>
    </location>
</feature>
<organism evidence="7 8">
    <name type="scientific">Diatrype stigma</name>
    <dbReference type="NCBI Taxonomy" id="117547"/>
    <lineage>
        <taxon>Eukaryota</taxon>
        <taxon>Fungi</taxon>
        <taxon>Dikarya</taxon>
        <taxon>Ascomycota</taxon>
        <taxon>Pezizomycotina</taxon>
        <taxon>Sordariomycetes</taxon>
        <taxon>Xylariomycetidae</taxon>
        <taxon>Xylariales</taxon>
        <taxon>Diatrypaceae</taxon>
        <taxon>Diatrype</taxon>
    </lineage>
</organism>
<dbReference type="Gene3D" id="4.10.60.10">
    <property type="entry name" value="Zinc finger, CCHC-type"/>
    <property type="match status" value="1"/>
</dbReference>
<feature type="compositionally biased region" description="Basic and acidic residues" evidence="5">
    <location>
        <begin position="215"/>
        <end position="241"/>
    </location>
</feature>